<evidence type="ECO:0000256" key="2">
    <source>
        <dbReference type="ARBA" id="ARBA00006972"/>
    </source>
</evidence>
<comment type="similarity">
    <text evidence="2">Belongs to the adaptor complexes small subunit family.</text>
</comment>
<dbReference type="InterPro" id="IPR022775">
    <property type="entry name" value="AP_mu_sigma_su"/>
</dbReference>
<dbReference type="GO" id="GO:0012505">
    <property type="term" value="C:endomembrane system"/>
    <property type="evidence" value="ECO:0007669"/>
    <property type="project" value="UniProtKB-SubCell"/>
</dbReference>
<dbReference type="GO" id="GO:0015031">
    <property type="term" value="P:protein transport"/>
    <property type="evidence" value="ECO:0007669"/>
    <property type="project" value="UniProtKB-KW"/>
</dbReference>
<keyword evidence="5" id="KW-0472">Membrane</keyword>
<evidence type="ECO:0000256" key="3">
    <source>
        <dbReference type="ARBA" id="ARBA00022448"/>
    </source>
</evidence>
<evidence type="ECO:0000256" key="4">
    <source>
        <dbReference type="ARBA" id="ARBA00022927"/>
    </source>
</evidence>
<evidence type="ECO:0000259" key="6">
    <source>
        <dbReference type="Pfam" id="PF01217"/>
    </source>
</evidence>
<evidence type="ECO:0000313" key="8">
    <source>
        <dbReference type="Proteomes" id="UP001055439"/>
    </source>
</evidence>
<dbReference type="InterPro" id="IPR016635">
    <property type="entry name" value="AP_complex_ssu"/>
</dbReference>
<dbReference type="OrthoDB" id="10261046at2759"/>
<protein>
    <submittedName>
        <fullName evidence="7">AP-3 complex subunit</fullName>
    </submittedName>
</protein>
<sequence length="91" mass="10469">MLDLSQVPVETLDRCFKNVGEFDIVFNFNKMHTVLDEIIFGGQAREIFQFNQLGAEVCNRKLWPLVCYKFQDVVPGNVHHCAGFFNLLCLS</sequence>
<evidence type="ECO:0000256" key="5">
    <source>
        <dbReference type="ARBA" id="ARBA00023136"/>
    </source>
</evidence>
<feature type="domain" description="AP complex mu/sigma subunit" evidence="6">
    <location>
        <begin position="2"/>
        <end position="47"/>
    </location>
</feature>
<evidence type="ECO:0000256" key="1">
    <source>
        <dbReference type="ARBA" id="ARBA00004308"/>
    </source>
</evidence>
<gene>
    <name evidence="7" type="ORF">MUK42_01491</name>
</gene>
<evidence type="ECO:0000313" key="7">
    <source>
        <dbReference type="EMBL" id="URD94111.1"/>
    </source>
</evidence>
<dbReference type="EMBL" id="CP097505">
    <property type="protein sequence ID" value="URD94111.1"/>
    <property type="molecule type" value="Genomic_DNA"/>
</dbReference>
<keyword evidence="4" id="KW-0653">Protein transport</keyword>
<keyword evidence="8" id="KW-1185">Reference proteome</keyword>
<comment type="subcellular location">
    <subcellularLocation>
        <location evidence="1">Endomembrane system</location>
    </subcellularLocation>
</comment>
<keyword evidence="3" id="KW-0813">Transport</keyword>
<dbReference type="AlphaFoldDB" id="A0A9E7JVQ9"/>
<name>A0A9E7JVQ9_9LILI</name>
<reference evidence="7" key="1">
    <citation type="submission" date="2022-05" db="EMBL/GenBank/DDBJ databases">
        <title>The Musa troglodytarum L. genome provides insights into the mechanism of non-climacteric behaviour and enrichment of carotenoids.</title>
        <authorList>
            <person name="Wang J."/>
        </authorList>
    </citation>
    <scope>NUCLEOTIDE SEQUENCE</scope>
    <source>
        <tissue evidence="7">Leaf</tissue>
    </source>
</reference>
<organism evidence="7 8">
    <name type="scientific">Musa troglodytarum</name>
    <name type="common">fe'i banana</name>
    <dbReference type="NCBI Taxonomy" id="320322"/>
    <lineage>
        <taxon>Eukaryota</taxon>
        <taxon>Viridiplantae</taxon>
        <taxon>Streptophyta</taxon>
        <taxon>Embryophyta</taxon>
        <taxon>Tracheophyta</taxon>
        <taxon>Spermatophyta</taxon>
        <taxon>Magnoliopsida</taxon>
        <taxon>Liliopsida</taxon>
        <taxon>Zingiberales</taxon>
        <taxon>Musaceae</taxon>
        <taxon>Musa</taxon>
    </lineage>
</organism>
<proteinExistence type="inferred from homology"/>
<dbReference type="Gene3D" id="3.30.450.60">
    <property type="match status" value="1"/>
</dbReference>
<dbReference type="InterPro" id="IPR011012">
    <property type="entry name" value="Longin-like_dom_sf"/>
</dbReference>
<dbReference type="PANTHER" id="PTHR11753">
    <property type="entry name" value="ADAPTOR COMPLEXES SMALL SUBUNIT FAMILY"/>
    <property type="match status" value="1"/>
</dbReference>
<dbReference type="SUPFAM" id="SSF64356">
    <property type="entry name" value="SNARE-like"/>
    <property type="match status" value="1"/>
</dbReference>
<dbReference type="Pfam" id="PF01217">
    <property type="entry name" value="Clat_adaptor_s"/>
    <property type="match status" value="1"/>
</dbReference>
<accession>A0A9E7JVQ9</accession>
<dbReference type="Proteomes" id="UP001055439">
    <property type="component" value="Chromosome 3"/>
</dbReference>